<proteinExistence type="predicted"/>
<dbReference type="PROSITE" id="PS50919">
    <property type="entry name" value="MIR"/>
    <property type="match status" value="1"/>
</dbReference>
<feature type="compositionally biased region" description="Polar residues" evidence="2">
    <location>
        <begin position="176"/>
        <end position="192"/>
    </location>
</feature>
<feature type="domain" description="MIR" evidence="3">
    <location>
        <begin position="406"/>
        <end position="460"/>
    </location>
</feature>
<dbReference type="Proteomes" id="UP000052978">
    <property type="component" value="Unassembled WGS sequence"/>
</dbReference>
<dbReference type="SUPFAM" id="SSF82109">
    <property type="entry name" value="MIR domain"/>
    <property type="match status" value="1"/>
</dbReference>
<keyword evidence="1" id="KW-0677">Repeat</keyword>
<dbReference type="InterPro" id="IPR016093">
    <property type="entry name" value="MIR_motif"/>
</dbReference>
<dbReference type="Gene3D" id="2.80.10.50">
    <property type="match status" value="1"/>
</dbReference>
<sequence>MSPFPSLAAAQSPHYNRKKTTLPSISSKSISYISNPWSEELINDMTEQAVSLLVCKYKFERNLTKQLGLISFPITETLVDLLLGFKKVKGSNICLSSEVNWNDLLRMLEEAQWARHVSLEASQHDTSQHTASLPGSIDTPSILSMQATVLDQVAKEPDPQLPTLQEKGTAEEHKPTNQLEPKPSASQNTGTGFKQPEQVVDMGERQNREGEGEEEEEGEEAREAGDRAPLAFALSSAAREYPLAHAVPRAFPLLTAPPLFSQDSWVPRVELGPEPGRGETWLWPRVGGWGPGPSRDSPPPRHFWGVRIRSSPQGGSGQQSVTGVEASDDANSYSWGGVSMCLKNLCCEGPTGYWGWGLCCPILQLWKLRLRGTGKNLRPSALGEVSAFGEDGEGDDLDLWIVRCSGKHWEREAAVRFQHVGTSVFLSVTGEQYGSPIRGQHEVHGMPSANTHNTWKAMEGIFIKPSVDPSAGHDEL</sequence>
<evidence type="ECO:0000256" key="2">
    <source>
        <dbReference type="SAM" id="MobiDB-lite"/>
    </source>
</evidence>
<gene>
    <name evidence="4" type="ORF">D623_10021797</name>
</gene>
<organism evidence="4 5">
    <name type="scientific">Myotis brandtii</name>
    <name type="common">Brandt's bat</name>
    <dbReference type="NCBI Taxonomy" id="109478"/>
    <lineage>
        <taxon>Eukaryota</taxon>
        <taxon>Metazoa</taxon>
        <taxon>Chordata</taxon>
        <taxon>Craniata</taxon>
        <taxon>Vertebrata</taxon>
        <taxon>Euteleostomi</taxon>
        <taxon>Mammalia</taxon>
        <taxon>Eutheria</taxon>
        <taxon>Laurasiatheria</taxon>
        <taxon>Chiroptera</taxon>
        <taxon>Yangochiroptera</taxon>
        <taxon>Vespertilionidae</taxon>
        <taxon>Myotis</taxon>
    </lineage>
</organism>
<evidence type="ECO:0000313" key="4">
    <source>
        <dbReference type="EMBL" id="EPQ13489.1"/>
    </source>
</evidence>
<feature type="compositionally biased region" description="Acidic residues" evidence="2">
    <location>
        <begin position="211"/>
        <end position="220"/>
    </location>
</feature>
<accession>S7N8C7</accession>
<evidence type="ECO:0000256" key="1">
    <source>
        <dbReference type="ARBA" id="ARBA00022737"/>
    </source>
</evidence>
<dbReference type="GO" id="GO:0005813">
    <property type="term" value="C:centrosome"/>
    <property type="evidence" value="ECO:0007669"/>
    <property type="project" value="TreeGrafter"/>
</dbReference>
<name>S7N8C7_MYOBR</name>
<dbReference type="EMBL" id="KE163720">
    <property type="protein sequence ID" value="EPQ13489.1"/>
    <property type="molecule type" value="Genomic_DNA"/>
</dbReference>
<dbReference type="SMART" id="SM00472">
    <property type="entry name" value="MIR"/>
    <property type="match status" value="1"/>
</dbReference>
<dbReference type="InterPro" id="IPR031532">
    <property type="entry name" value="DUF4702"/>
</dbReference>
<keyword evidence="5" id="KW-1185">Reference proteome</keyword>
<dbReference type="PANTHER" id="PTHR36861:SF1">
    <property type="entry name" value="COILED-COIL DOMAIN-CONTAINING PROTEIN 116"/>
    <property type="match status" value="1"/>
</dbReference>
<dbReference type="PANTHER" id="PTHR36861">
    <property type="entry name" value="COILED-COIL DOMAIN-CONTAINING PROTEIN 116"/>
    <property type="match status" value="1"/>
</dbReference>
<dbReference type="AlphaFoldDB" id="S7N8C7"/>
<protein>
    <submittedName>
        <fullName evidence="4">Stromal cell-derived factor 2-like protein 1</fullName>
    </submittedName>
</protein>
<dbReference type="InterPro" id="IPR036300">
    <property type="entry name" value="MIR_dom_sf"/>
</dbReference>
<feature type="region of interest" description="Disordered" evidence="2">
    <location>
        <begin position="159"/>
        <end position="226"/>
    </location>
</feature>
<evidence type="ECO:0000259" key="3">
    <source>
        <dbReference type="PROSITE" id="PS50919"/>
    </source>
</evidence>
<reference evidence="4 5" key="1">
    <citation type="journal article" date="2013" name="Nat. Commun.">
        <title>Genome analysis reveals insights into physiology and longevity of the Brandt's bat Myotis brandtii.</title>
        <authorList>
            <person name="Seim I."/>
            <person name="Fang X."/>
            <person name="Xiong Z."/>
            <person name="Lobanov A.V."/>
            <person name="Huang Z."/>
            <person name="Ma S."/>
            <person name="Feng Y."/>
            <person name="Turanov A.A."/>
            <person name="Zhu Y."/>
            <person name="Lenz T.L."/>
            <person name="Gerashchenko M.V."/>
            <person name="Fan D."/>
            <person name="Hee Yim S."/>
            <person name="Yao X."/>
            <person name="Jordan D."/>
            <person name="Xiong Y."/>
            <person name="Ma Y."/>
            <person name="Lyapunov A.N."/>
            <person name="Chen G."/>
            <person name="Kulakova O.I."/>
            <person name="Sun Y."/>
            <person name="Lee S.G."/>
            <person name="Bronson R.T."/>
            <person name="Moskalev A.A."/>
            <person name="Sunyaev S.R."/>
            <person name="Zhang G."/>
            <person name="Krogh A."/>
            <person name="Wang J."/>
            <person name="Gladyshev V.N."/>
        </authorList>
    </citation>
    <scope>NUCLEOTIDE SEQUENCE [LARGE SCALE GENOMIC DNA]</scope>
</reference>
<evidence type="ECO:0000313" key="5">
    <source>
        <dbReference type="Proteomes" id="UP000052978"/>
    </source>
</evidence>